<dbReference type="PANTHER" id="PTHR42751">
    <property type="entry name" value="SODIUM/HYDROGEN EXCHANGER FAMILY/TRKA DOMAIN PROTEIN"/>
    <property type="match status" value="1"/>
</dbReference>
<dbReference type="InterPro" id="IPR036291">
    <property type="entry name" value="NAD(P)-bd_dom_sf"/>
</dbReference>
<evidence type="ECO:0000256" key="2">
    <source>
        <dbReference type="ARBA" id="ARBA00005551"/>
    </source>
</evidence>
<dbReference type="InterPro" id="IPR038770">
    <property type="entry name" value="Na+/solute_symporter_sf"/>
</dbReference>
<feature type="transmembrane region" description="Helical" evidence="9">
    <location>
        <begin position="251"/>
        <end position="281"/>
    </location>
</feature>
<dbReference type="GO" id="GO:0015297">
    <property type="term" value="F:antiporter activity"/>
    <property type="evidence" value="ECO:0007669"/>
    <property type="project" value="UniProtKB-KW"/>
</dbReference>
<dbReference type="Proteomes" id="UP001296967">
    <property type="component" value="Unassembled WGS sequence"/>
</dbReference>
<dbReference type="Gene3D" id="1.20.1530.20">
    <property type="match status" value="1"/>
</dbReference>
<sequence>MFDIVWIALAFALGLVARRIGLPPLVGYLVGGFALHAFGARENALIEELAHIGITLLLFTIGLKLKLRSLVKPHVWGTALLHMIALLALLVPALLALGGLGVPLLVGVDLESAALLAFALSFSSTVFAVKVLEEKGEMGSLYGTVAIGILIIQDLWAVVFLAFSAGKIPTLWAFGLLLLLPARRLLHWLLSHAGHDELLLLLGLSLALGTSQLFELVQMKGDLGAILIGVIIANHPKARELAKSLLDIKDLFLVGFFLSIGLQGVPSPGMMLFALGLLLVLPYKWFLFQQLMLWFGLRGRTAFLGGLSLANYSEFGLIVAAVGVENGWLDPQWLAVVALALAFSFIAASPAVSRSHAWYEAMSGWLRRRERARRLPEEAEIDPGDANAMVVGMGRIGRGAYDELAHERGLRPVGVDANPDTIAHHQRHGRYVVHGSATDADFWHRLHLADGHMRLVLLAMPRVSENLFAAEHLLKEGFTGTLGAIAKYADDEQALRAAGVHLVFNLYAEAGAGFAQHICAGQQPAGSSQS</sequence>
<evidence type="ECO:0000313" key="12">
    <source>
        <dbReference type="EMBL" id="MBK5931370.1"/>
    </source>
</evidence>
<keyword evidence="8 9" id="KW-0472">Membrane</keyword>
<keyword evidence="5 9" id="KW-0812">Transmembrane</keyword>
<accession>A0AAJ0UIH0</accession>
<reference evidence="12" key="2">
    <citation type="journal article" date="2020" name="Microorganisms">
        <title>Osmotic Adaptation and Compatible Solute Biosynthesis of Phototrophic Bacteria as Revealed from Genome Analyses.</title>
        <authorList>
            <person name="Imhoff J.F."/>
            <person name="Rahn T."/>
            <person name="Kunzel S."/>
            <person name="Keller A."/>
            <person name="Neulinger S.C."/>
        </authorList>
    </citation>
    <scope>NUCLEOTIDE SEQUENCE</scope>
    <source>
        <strain evidence="12">DSM 4395</strain>
    </source>
</reference>
<dbReference type="Pfam" id="PF00999">
    <property type="entry name" value="Na_H_Exchanger"/>
    <property type="match status" value="1"/>
</dbReference>
<name>A0AAJ0UIH0_HALSE</name>
<evidence type="ECO:0000256" key="5">
    <source>
        <dbReference type="ARBA" id="ARBA00022692"/>
    </source>
</evidence>
<feature type="domain" description="Cation/H+ exchanger transmembrane" evidence="10">
    <location>
        <begin position="8"/>
        <end position="347"/>
    </location>
</feature>
<protein>
    <submittedName>
        <fullName evidence="12">Potassium transporter Kef</fullName>
    </submittedName>
</protein>
<keyword evidence="6 9" id="KW-1133">Transmembrane helix</keyword>
<keyword evidence="4" id="KW-0050">Antiport</keyword>
<dbReference type="PANTHER" id="PTHR42751:SF1">
    <property type="entry name" value="CATION_PROTON ANTIPORTER YBAL-RELATED"/>
    <property type="match status" value="1"/>
</dbReference>
<dbReference type="Gene3D" id="3.40.50.720">
    <property type="entry name" value="NAD(P)-binding Rossmann-like Domain"/>
    <property type="match status" value="1"/>
</dbReference>
<reference evidence="12" key="1">
    <citation type="submission" date="2017-05" db="EMBL/GenBank/DDBJ databases">
        <authorList>
            <person name="Imhoff J.F."/>
            <person name="Rahn T."/>
            <person name="Kuenzel S."/>
            <person name="Neulinger S.C."/>
        </authorList>
    </citation>
    <scope>NUCLEOTIDE SEQUENCE</scope>
    <source>
        <strain evidence="12">DSM 4395</strain>
    </source>
</reference>
<evidence type="ECO:0000313" key="13">
    <source>
        <dbReference type="Proteomes" id="UP001296967"/>
    </source>
</evidence>
<keyword evidence="13" id="KW-1185">Reference proteome</keyword>
<keyword evidence="7" id="KW-0406">Ion transport</keyword>
<dbReference type="GO" id="GO:0016020">
    <property type="term" value="C:membrane"/>
    <property type="evidence" value="ECO:0007669"/>
    <property type="project" value="UniProtKB-SubCell"/>
</dbReference>
<feature type="transmembrane region" description="Helical" evidence="9">
    <location>
        <begin position="333"/>
        <end position="352"/>
    </location>
</feature>
<feature type="transmembrane region" description="Helical" evidence="9">
    <location>
        <begin position="49"/>
        <end position="67"/>
    </location>
</feature>
<dbReference type="InterPro" id="IPR006153">
    <property type="entry name" value="Cation/H_exchanger_TM"/>
</dbReference>
<comment type="caution">
    <text evidence="12">The sequence shown here is derived from an EMBL/GenBank/DDBJ whole genome shotgun (WGS) entry which is preliminary data.</text>
</comment>
<keyword evidence="3" id="KW-0813">Transport</keyword>
<feature type="domain" description="RCK N-terminal" evidence="11">
    <location>
        <begin position="389"/>
        <end position="505"/>
    </location>
</feature>
<feature type="transmembrane region" description="Helical" evidence="9">
    <location>
        <begin position="198"/>
        <end position="214"/>
    </location>
</feature>
<feature type="transmembrane region" description="Helical" evidence="9">
    <location>
        <begin position="112"/>
        <end position="129"/>
    </location>
</feature>
<evidence type="ECO:0000256" key="4">
    <source>
        <dbReference type="ARBA" id="ARBA00022449"/>
    </source>
</evidence>
<evidence type="ECO:0000256" key="8">
    <source>
        <dbReference type="ARBA" id="ARBA00023136"/>
    </source>
</evidence>
<dbReference type="SUPFAM" id="SSF51735">
    <property type="entry name" value="NAD(P)-binding Rossmann-fold domains"/>
    <property type="match status" value="1"/>
</dbReference>
<feature type="transmembrane region" description="Helical" evidence="9">
    <location>
        <begin position="79"/>
        <end position="106"/>
    </location>
</feature>
<evidence type="ECO:0000256" key="3">
    <source>
        <dbReference type="ARBA" id="ARBA00022448"/>
    </source>
</evidence>
<evidence type="ECO:0000259" key="11">
    <source>
        <dbReference type="Pfam" id="PF02254"/>
    </source>
</evidence>
<gene>
    <name evidence="12" type="ORF">CCR82_12795</name>
</gene>
<dbReference type="Pfam" id="PF02254">
    <property type="entry name" value="TrkA_N"/>
    <property type="match status" value="1"/>
</dbReference>
<comment type="subcellular location">
    <subcellularLocation>
        <location evidence="1">Membrane</location>
        <topology evidence="1">Multi-pass membrane protein</topology>
    </subcellularLocation>
</comment>
<dbReference type="GO" id="GO:1902600">
    <property type="term" value="P:proton transmembrane transport"/>
    <property type="evidence" value="ECO:0007669"/>
    <property type="project" value="InterPro"/>
</dbReference>
<evidence type="ECO:0000256" key="9">
    <source>
        <dbReference type="SAM" id="Phobius"/>
    </source>
</evidence>
<dbReference type="RefSeq" id="WP_201246206.1">
    <property type="nucleotide sequence ID" value="NZ_NHSF01000063.1"/>
</dbReference>
<feature type="transmembrane region" description="Helical" evidence="9">
    <location>
        <begin position="302"/>
        <end position="321"/>
    </location>
</feature>
<evidence type="ECO:0000256" key="7">
    <source>
        <dbReference type="ARBA" id="ARBA00023065"/>
    </source>
</evidence>
<comment type="similarity">
    <text evidence="2">Belongs to the monovalent cation:proton antiporter 2 (CPA2) transporter (TC 2.A.37) family.</text>
</comment>
<dbReference type="EMBL" id="NHSF01000063">
    <property type="protein sequence ID" value="MBK5931370.1"/>
    <property type="molecule type" value="Genomic_DNA"/>
</dbReference>
<evidence type="ECO:0000256" key="1">
    <source>
        <dbReference type="ARBA" id="ARBA00004141"/>
    </source>
</evidence>
<dbReference type="GO" id="GO:0006813">
    <property type="term" value="P:potassium ion transport"/>
    <property type="evidence" value="ECO:0007669"/>
    <property type="project" value="InterPro"/>
</dbReference>
<proteinExistence type="inferred from homology"/>
<feature type="transmembrane region" description="Helical" evidence="9">
    <location>
        <begin position="141"/>
        <end position="163"/>
    </location>
</feature>
<dbReference type="AlphaFoldDB" id="A0AAJ0UIH0"/>
<feature type="transmembrane region" description="Helical" evidence="9">
    <location>
        <begin position="169"/>
        <end position="186"/>
    </location>
</feature>
<dbReference type="InterPro" id="IPR003148">
    <property type="entry name" value="RCK_N"/>
</dbReference>
<evidence type="ECO:0000256" key="6">
    <source>
        <dbReference type="ARBA" id="ARBA00022989"/>
    </source>
</evidence>
<evidence type="ECO:0000259" key="10">
    <source>
        <dbReference type="Pfam" id="PF00999"/>
    </source>
</evidence>
<organism evidence="12 13">
    <name type="scientific">Halochromatium salexigens</name>
    <name type="common">Chromatium salexigens</name>
    <dbReference type="NCBI Taxonomy" id="49447"/>
    <lineage>
        <taxon>Bacteria</taxon>
        <taxon>Pseudomonadati</taxon>
        <taxon>Pseudomonadota</taxon>
        <taxon>Gammaproteobacteria</taxon>
        <taxon>Chromatiales</taxon>
        <taxon>Chromatiaceae</taxon>
        <taxon>Halochromatium</taxon>
    </lineage>
</organism>